<dbReference type="AlphaFoldDB" id="A0A6L5XD35"/>
<feature type="domain" description="Transglutaminase-like" evidence="2">
    <location>
        <begin position="161"/>
        <end position="220"/>
    </location>
</feature>
<feature type="signal peptide" evidence="1">
    <location>
        <begin position="1"/>
        <end position="20"/>
    </location>
</feature>
<accession>A0A6L5XD35</accession>
<dbReference type="EMBL" id="VULT01000010">
    <property type="protein sequence ID" value="MSS17557.1"/>
    <property type="molecule type" value="Genomic_DNA"/>
</dbReference>
<dbReference type="Proteomes" id="UP000483362">
    <property type="component" value="Unassembled WGS sequence"/>
</dbReference>
<gene>
    <name evidence="3" type="ORF">FYJ29_07280</name>
</gene>
<comment type="caution">
    <text evidence="3">The sequence shown here is derived from an EMBL/GenBank/DDBJ whole genome shotgun (WGS) entry which is preliminary data.</text>
</comment>
<feature type="chain" id="PRO_5026792571" evidence="1">
    <location>
        <begin position="21"/>
        <end position="848"/>
    </location>
</feature>
<dbReference type="RefSeq" id="WP_154328602.1">
    <property type="nucleotide sequence ID" value="NZ_CP045696.1"/>
</dbReference>
<sequence>MRVRLLTAASIFLIFIQAMAGANIDSAYNAKKQLVGFNLDEKGLNNEERQALHFLYAYAPLCDVTDYSQDFYIANVRQTLLTREQMPWGKTIPSGIFMHFVLPLRVNNEPLDSARLVFYKQLKDRVKGLSMKDAILEVNHWCHEHVTYQPSDSRTSSPLQSVKTATGRCGEESTLTVAALRAVGIPARQVYTPRWAHTDDNHAWVEAWADGKWWFMGACEPEAVLNLGWFNAPASRALLMHTRVFGDYDGPEETVLKTSNYTEVNLVGNYAETAKIQFTIVDTQGKPVPNARVEFKIYNYAEFYTAVTKWADAAGRVSLTAGKGDMLVWASRDGQYGWTKATFGKDTALTVKIARHTALPRSIDIVPPPEHPVLPDVPAALTARNKQRLEQEDAMRNAYTATFITPDKAQAYPEEQRPYLVKSRGNHQVILDFLNKYSGQQERALKLLSTLTDKDLRDVTMQVLDDNMTARSNQLSPRVEAEPLRPFKHFFEQKFAAEATRYKANPQLLVEWIKKNIRLNPDTKALRYAQSATGVYNYRIADERSRDIFFVDVARSLGIDARKDAVTGKVQYRNSGSNSWIDVKWDKTGQAKATPQGTLVLDYTPIPLHDDLSYYIHFTISKMTGGRMVLQNYDENNCTWASTFKNGAQLDTGTYVLVTGSRMASGTVLATVREFKIEAGHTTTVPLTMRQATGDQVAVIGNFDSESRFNRVDSKSCTIASTPVSLLSCTGRGYYVLGIVGMGQEPSNHALRDIAKVEIGRPVVLLLEDEAAVRKFNASDFNLPAEGITYGVDPDHKILNALKSELKLASDQMPVFVIADTFNRIVYYRQGYTINMGEELRTILGKLK</sequence>
<dbReference type="PANTHER" id="PTHR35532">
    <property type="entry name" value="SIMILAR TO POLYHYDROXYALKANOATE DEPOLYMERASE"/>
    <property type="match status" value="1"/>
</dbReference>
<evidence type="ECO:0000256" key="1">
    <source>
        <dbReference type="SAM" id="SignalP"/>
    </source>
</evidence>
<dbReference type="Gene3D" id="2.60.40.1120">
    <property type="entry name" value="Carboxypeptidase-like, regulatory domain"/>
    <property type="match status" value="1"/>
</dbReference>
<evidence type="ECO:0000259" key="2">
    <source>
        <dbReference type="SMART" id="SM00460"/>
    </source>
</evidence>
<dbReference type="Pfam" id="PF01841">
    <property type="entry name" value="Transglut_core"/>
    <property type="match status" value="1"/>
</dbReference>
<dbReference type="Gene3D" id="3.10.620.30">
    <property type="match status" value="1"/>
</dbReference>
<keyword evidence="1" id="KW-0732">Signal</keyword>
<protein>
    <submittedName>
        <fullName evidence="3">Transglutaminase domain-containing protein</fullName>
    </submittedName>
</protein>
<dbReference type="InterPro" id="IPR038765">
    <property type="entry name" value="Papain-like_cys_pep_sf"/>
</dbReference>
<evidence type="ECO:0000313" key="3">
    <source>
        <dbReference type="EMBL" id="MSS17557.1"/>
    </source>
</evidence>
<dbReference type="PANTHER" id="PTHR35532:SF5">
    <property type="entry name" value="CARBOHYDRATE-BINDING DOMAIN-CONTAINING PROTEIN"/>
    <property type="match status" value="1"/>
</dbReference>
<keyword evidence="4" id="KW-1185">Reference proteome</keyword>
<dbReference type="InterPro" id="IPR002931">
    <property type="entry name" value="Transglutaminase-like"/>
</dbReference>
<dbReference type="SMART" id="SM00460">
    <property type="entry name" value="TGc"/>
    <property type="match status" value="1"/>
</dbReference>
<dbReference type="SUPFAM" id="SSF54001">
    <property type="entry name" value="Cysteine proteinases"/>
    <property type="match status" value="1"/>
</dbReference>
<reference evidence="3 4" key="1">
    <citation type="submission" date="2019-08" db="EMBL/GenBank/DDBJ databases">
        <title>In-depth cultivation of the pig gut microbiome towards novel bacterial diversity and tailored functional studies.</title>
        <authorList>
            <person name="Wylensek D."/>
            <person name="Hitch T.C.A."/>
            <person name="Clavel T."/>
        </authorList>
    </citation>
    <scope>NUCLEOTIDE SEQUENCE [LARGE SCALE GENOMIC DNA]</scope>
    <source>
        <strain evidence="3 4">Oil-RF-744-WCA-WT-10</strain>
    </source>
</reference>
<evidence type="ECO:0000313" key="4">
    <source>
        <dbReference type="Proteomes" id="UP000483362"/>
    </source>
</evidence>
<proteinExistence type="predicted"/>
<organism evidence="3 4">
    <name type="scientific">Sodaliphilus pleomorphus</name>
    <dbReference type="NCBI Taxonomy" id="2606626"/>
    <lineage>
        <taxon>Bacteria</taxon>
        <taxon>Pseudomonadati</taxon>
        <taxon>Bacteroidota</taxon>
        <taxon>Bacteroidia</taxon>
        <taxon>Bacteroidales</taxon>
        <taxon>Muribaculaceae</taxon>
        <taxon>Sodaliphilus</taxon>
    </lineage>
</organism>
<name>A0A6L5XD35_9BACT</name>